<feature type="domain" description="AB hydrolase-1" evidence="2">
    <location>
        <begin position="30"/>
        <end position="142"/>
    </location>
</feature>
<dbReference type="GO" id="GO:0016020">
    <property type="term" value="C:membrane"/>
    <property type="evidence" value="ECO:0007669"/>
    <property type="project" value="TreeGrafter"/>
</dbReference>
<comment type="caution">
    <text evidence="3">The sequence shown here is derived from an EMBL/GenBank/DDBJ whole genome shotgun (WGS) entry which is preliminary data.</text>
</comment>
<dbReference type="InterPro" id="IPR000073">
    <property type="entry name" value="AB_hydrolase_1"/>
</dbReference>
<dbReference type="GO" id="GO:0016787">
    <property type="term" value="F:hydrolase activity"/>
    <property type="evidence" value="ECO:0007669"/>
    <property type="project" value="UniProtKB-KW"/>
</dbReference>
<reference evidence="3 4" key="1">
    <citation type="submission" date="2019-06" db="EMBL/GenBank/DDBJ databases">
        <title>Whole genome shotgun sequence of Pseudonocardia hydrocarbonoxydans NBRC 14498.</title>
        <authorList>
            <person name="Hosoyama A."/>
            <person name="Uohara A."/>
            <person name="Ohji S."/>
            <person name="Ichikawa N."/>
        </authorList>
    </citation>
    <scope>NUCLEOTIDE SEQUENCE [LARGE SCALE GENOMIC DNA]</scope>
    <source>
        <strain evidence="3 4">NBRC 14498</strain>
    </source>
</reference>
<organism evidence="3 4">
    <name type="scientific">Pseudonocardia hydrocarbonoxydans</name>
    <dbReference type="NCBI Taxonomy" id="76726"/>
    <lineage>
        <taxon>Bacteria</taxon>
        <taxon>Bacillati</taxon>
        <taxon>Actinomycetota</taxon>
        <taxon>Actinomycetes</taxon>
        <taxon>Pseudonocardiales</taxon>
        <taxon>Pseudonocardiaceae</taxon>
        <taxon>Pseudonocardia</taxon>
    </lineage>
</organism>
<dbReference type="Gene3D" id="3.40.50.1820">
    <property type="entry name" value="alpha/beta hydrolase"/>
    <property type="match status" value="1"/>
</dbReference>
<dbReference type="EMBL" id="BJNG01000041">
    <property type="protein sequence ID" value="GEC22240.1"/>
    <property type="molecule type" value="Genomic_DNA"/>
</dbReference>
<evidence type="ECO:0000256" key="1">
    <source>
        <dbReference type="ARBA" id="ARBA00022801"/>
    </source>
</evidence>
<name>A0A4Y3WVW6_9PSEU</name>
<dbReference type="InterPro" id="IPR050266">
    <property type="entry name" value="AB_hydrolase_sf"/>
</dbReference>
<accession>A0A4Y3WVW6</accession>
<dbReference type="PRINTS" id="PR00111">
    <property type="entry name" value="ABHYDROLASE"/>
</dbReference>
<dbReference type="SUPFAM" id="SSF53474">
    <property type="entry name" value="alpha/beta-Hydrolases"/>
    <property type="match status" value="1"/>
</dbReference>
<dbReference type="Proteomes" id="UP000320338">
    <property type="component" value="Unassembled WGS sequence"/>
</dbReference>
<dbReference type="PANTHER" id="PTHR43798">
    <property type="entry name" value="MONOACYLGLYCEROL LIPASE"/>
    <property type="match status" value="1"/>
</dbReference>
<proteinExistence type="predicted"/>
<gene>
    <name evidence="3" type="ORF">PHY01_45230</name>
</gene>
<protein>
    <submittedName>
        <fullName evidence="3">Putative hydrolase, alpha/beta fold LipV</fullName>
    </submittedName>
</protein>
<evidence type="ECO:0000313" key="4">
    <source>
        <dbReference type="Proteomes" id="UP000320338"/>
    </source>
</evidence>
<evidence type="ECO:0000313" key="3">
    <source>
        <dbReference type="EMBL" id="GEC22240.1"/>
    </source>
</evidence>
<sequence length="266" mass="28558">MALLPFPSDRTCEDPTVSTLHRHSFGDGSPVLALHGVTGHGERWRVLADALPGHRLIGVDLRGHGRSPWTPPWGLEQHVEDLLAVLDAEGLDRVPVIGHSFGGAIAVHLSRTAPERVERLVLLDPAIGLDAADMLETAEDTRADESYPDLDAARADRAQRWEGIADELVEAELAAHLVPDGDRLRYRYSRAAVVAAWGEMARPAVTPVGPTLLVPATKAEFVAPAWVDACRAALGDDLTVAPVDAGHMVFLERTAEVAGLVGAFLR</sequence>
<keyword evidence="4" id="KW-1185">Reference proteome</keyword>
<dbReference type="InterPro" id="IPR029058">
    <property type="entry name" value="AB_hydrolase_fold"/>
</dbReference>
<dbReference type="PANTHER" id="PTHR43798:SF31">
    <property type="entry name" value="AB HYDROLASE SUPERFAMILY PROTEIN YCLE"/>
    <property type="match status" value="1"/>
</dbReference>
<dbReference type="Pfam" id="PF00561">
    <property type="entry name" value="Abhydrolase_1"/>
    <property type="match status" value="1"/>
</dbReference>
<keyword evidence="1 3" id="KW-0378">Hydrolase</keyword>
<evidence type="ECO:0000259" key="2">
    <source>
        <dbReference type="Pfam" id="PF00561"/>
    </source>
</evidence>
<dbReference type="AlphaFoldDB" id="A0A4Y3WVW6"/>